<dbReference type="Gene3D" id="2.40.30.20">
    <property type="match status" value="2"/>
</dbReference>
<accession>A0A9D1KV96</accession>
<evidence type="ECO:0000256" key="7">
    <source>
        <dbReference type="ARBA" id="ARBA00022679"/>
    </source>
</evidence>
<evidence type="ECO:0000256" key="2">
    <source>
        <dbReference type="ARBA" id="ARBA00002803"/>
    </source>
</evidence>
<dbReference type="NCBIfam" id="NF009566">
    <property type="entry name" value="PRK13020.1"/>
    <property type="match status" value="1"/>
</dbReference>
<keyword evidence="8" id="KW-0677">Repeat</keyword>
<evidence type="ECO:0000256" key="10">
    <source>
        <dbReference type="PROSITE-ProRule" id="PRU00524"/>
    </source>
</evidence>
<name>A0A9D1KV96_9FIRM</name>
<feature type="domain" description="Lumazine-binding" evidence="11">
    <location>
        <begin position="1"/>
        <end position="96"/>
    </location>
</feature>
<dbReference type="PROSITE" id="PS51177">
    <property type="entry name" value="LUMAZINE_BIND"/>
    <property type="match status" value="2"/>
</dbReference>
<dbReference type="InterPro" id="IPR001783">
    <property type="entry name" value="Lumazine-bd"/>
</dbReference>
<dbReference type="InterPro" id="IPR017938">
    <property type="entry name" value="Riboflavin_synthase-like_b-brl"/>
</dbReference>
<dbReference type="Proteomes" id="UP000824159">
    <property type="component" value="Unassembled WGS sequence"/>
</dbReference>
<dbReference type="NCBIfam" id="TIGR00187">
    <property type="entry name" value="ribE"/>
    <property type="match status" value="1"/>
</dbReference>
<comment type="pathway">
    <text evidence="3">Cofactor biosynthesis; riboflavin biosynthesis; riboflavin from 2-hydroxy-3-oxobutyl phosphate and 5-amino-6-(D-ribitylamino)uracil: step 2/2.</text>
</comment>
<dbReference type="NCBIfam" id="NF006767">
    <property type="entry name" value="PRK09289.1"/>
    <property type="match status" value="1"/>
</dbReference>
<organism evidence="12 13">
    <name type="scientific">Candidatus Allocopromorpha excrementavium</name>
    <dbReference type="NCBI Taxonomy" id="2840741"/>
    <lineage>
        <taxon>Bacteria</taxon>
        <taxon>Bacillati</taxon>
        <taxon>Bacillota</taxon>
        <taxon>Clostridia</taxon>
        <taxon>Eubacteriales</taxon>
        <taxon>Eubacteriaceae</taxon>
        <taxon>Eubacteriaceae incertae sedis</taxon>
        <taxon>Candidatus Allocopromorpha</taxon>
    </lineage>
</organism>
<dbReference type="GO" id="GO:0004746">
    <property type="term" value="F:riboflavin synthase activity"/>
    <property type="evidence" value="ECO:0007669"/>
    <property type="project" value="UniProtKB-UniRule"/>
</dbReference>
<dbReference type="PANTHER" id="PTHR21098">
    <property type="entry name" value="RIBOFLAVIN SYNTHASE ALPHA CHAIN"/>
    <property type="match status" value="1"/>
</dbReference>
<dbReference type="PIRSF" id="PIRSF000498">
    <property type="entry name" value="Riboflavin_syn_A"/>
    <property type="match status" value="1"/>
</dbReference>
<feature type="repeat" description="Lumazine-binding" evidence="10">
    <location>
        <begin position="1"/>
        <end position="96"/>
    </location>
</feature>
<evidence type="ECO:0000256" key="9">
    <source>
        <dbReference type="NCBIfam" id="TIGR00187"/>
    </source>
</evidence>
<keyword evidence="7 12" id="KW-0808">Transferase</keyword>
<evidence type="ECO:0000256" key="3">
    <source>
        <dbReference type="ARBA" id="ARBA00004887"/>
    </source>
</evidence>
<proteinExistence type="predicted"/>
<dbReference type="GO" id="GO:0009231">
    <property type="term" value="P:riboflavin biosynthetic process"/>
    <property type="evidence" value="ECO:0007669"/>
    <property type="project" value="UniProtKB-KW"/>
</dbReference>
<comment type="caution">
    <text evidence="12">The sequence shown here is derived from an EMBL/GenBank/DDBJ whole genome shotgun (WGS) entry which is preliminary data.</text>
</comment>
<feature type="repeat" description="Lumazine-binding" evidence="10">
    <location>
        <begin position="97"/>
        <end position="193"/>
    </location>
</feature>
<feature type="domain" description="Lumazine-binding" evidence="11">
    <location>
        <begin position="97"/>
        <end position="193"/>
    </location>
</feature>
<dbReference type="SUPFAM" id="SSF63380">
    <property type="entry name" value="Riboflavin synthase domain-like"/>
    <property type="match status" value="2"/>
</dbReference>
<reference evidence="12" key="2">
    <citation type="journal article" date="2021" name="PeerJ">
        <title>Extensive microbial diversity within the chicken gut microbiome revealed by metagenomics and culture.</title>
        <authorList>
            <person name="Gilroy R."/>
            <person name="Ravi A."/>
            <person name="Getino M."/>
            <person name="Pursley I."/>
            <person name="Horton D.L."/>
            <person name="Alikhan N.F."/>
            <person name="Baker D."/>
            <person name="Gharbi K."/>
            <person name="Hall N."/>
            <person name="Watson M."/>
            <person name="Adriaenssens E.M."/>
            <person name="Foster-Nyarko E."/>
            <person name="Jarju S."/>
            <person name="Secka A."/>
            <person name="Antonio M."/>
            <person name="Oren A."/>
            <person name="Chaudhuri R.R."/>
            <person name="La Ragione R."/>
            <person name="Hildebrand F."/>
            <person name="Pallen M.J."/>
        </authorList>
    </citation>
    <scope>NUCLEOTIDE SEQUENCE</scope>
    <source>
        <strain evidence="12">CHK176-22527</strain>
    </source>
</reference>
<protein>
    <recommendedName>
        <fullName evidence="5 9">Riboflavin synthase</fullName>
        <ecNumber evidence="4 9">2.5.1.9</ecNumber>
    </recommendedName>
</protein>
<evidence type="ECO:0000256" key="4">
    <source>
        <dbReference type="ARBA" id="ARBA00012827"/>
    </source>
</evidence>
<dbReference type="CDD" id="cd00402">
    <property type="entry name" value="Riboflavin_synthase_like"/>
    <property type="match status" value="1"/>
</dbReference>
<evidence type="ECO:0000256" key="8">
    <source>
        <dbReference type="ARBA" id="ARBA00022737"/>
    </source>
</evidence>
<dbReference type="FunFam" id="2.40.30.20:FF:000014">
    <property type="entry name" value="Riboflavin synthase, alpha subunit"/>
    <property type="match status" value="1"/>
</dbReference>
<evidence type="ECO:0000256" key="6">
    <source>
        <dbReference type="ARBA" id="ARBA00022619"/>
    </source>
</evidence>
<gene>
    <name evidence="12" type="ORF">IAD12_03205</name>
</gene>
<dbReference type="PANTHER" id="PTHR21098:SF12">
    <property type="entry name" value="RIBOFLAVIN SYNTHASE"/>
    <property type="match status" value="1"/>
</dbReference>
<dbReference type="Pfam" id="PF00677">
    <property type="entry name" value="Lum_binding"/>
    <property type="match status" value="2"/>
</dbReference>
<sequence length="218" mass="23576">MFTGIVEEIGQVRSIKKGAFSAQLAIEAREILSDVKNGDSIAVNGVCLTVTSFSSKRFTADVMHETLNRSNLGLLSPGSFVNLERAMKAGGRFGGHIVSGHIDGTGNIISLKKDDNAVWYTISARPKIMRYIIEKGSIAIDGISLTVAETDEQRFKVSVIPHTAENTILSLKKAGDTVNLENDCIGKYIEKLIAPYADPPDDTPASSITKEFLIENGF</sequence>
<keyword evidence="6" id="KW-0686">Riboflavin biosynthesis</keyword>
<dbReference type="AlphaFoldDB" id="A0A9D1KV96"/>
<dbReference type="InterPro" id="IPR023366">
    <property type="entry name" value="ATP_synth_asu-like_sf"/>
</dbReference>
<dbReference type="EC" id="2.5.1.9" evidence="4 9"/>
<evidence type="ECO:0000313" key="13">
    <source>
        <dbReference type="Proteomes" id="UP000824159"/>
    </source>
</evidence>
<dbReference type="FunFam" id="2.40.30.20:FF:000004">
    <property type="entry name" value="Riboflavin synthase, alpha subunit"/>
    <property type="match status" value="1"/>
</dbReference>
<evidence type="ECO:0000313" key="12">
    <source>
        <dbReference type="EMBL" id="HIT99244.1"/>
    </source>
</evidence>
<evidence type="ECO:0000259" key="11">
    <source>
        <dbReference type="PROSITE" id="PS51177"/>
    </source>
</evidence>
<dbReference type="EMBL" id="DVLX01000032">
    <property type="protein sequence ID" value="HIT99244.1"/>
    <property type="molecule type" value="Genomic_DNA"/>
</dbReference>
<comment type="function">
    <text evidence="2">Catalyzes the dismutation of two molecules of 6,7-dimethyl-8-ribityllumazine, resulting in the formation of riboflavin and 5-amino-6-(D-ribitylamino)uracil.</text>
</comment>
<evidence type="ECO:0000256" key="5">
    <source>
        <dbReference type="ARBA" id="ARBA00013950"/>
    </source>
</evidence>
<comment type="catalytic activity">
    <reaction evidence="1">
        <text>2 6,7-dimethyl-8-(1-D-ribityl)lumazine + H(+) = 5-amino-6-(D-ribitylamino)uracil + riboflavin</text>
        <dbReference type="Rhea" id="RHEA:20772"/>
        <dbReference type="ChEBI" id="CHEBI:15378"/>
        <dbReference type="ChEBI" id="CHEBI:15934"/>
        <dbReference type="ChEBI" id="CHEBI:57986"/>
        <dbReference type="ChEBI" id="CHEBI:58201"/>
        <dbReference type="EC" id="2.5.1.9"/>
    </reaction>
</comment>
<reference evidence="12" key="1">
    <citation type="submission" date="2020-10" db="EMBL/GenBank/DDBJ databases">
        <authorList>
            <person name="Gilroy R."/>
        </authorList>
    </citation>
    <scope>NUCLEOTIDE SEQUENCE</scope>
    <source>
        <strain evidence="12">CHK176-22527</strain>
    </source>
</reference>
<evidence type="ECO:0000256" key="1">
    <source>
        <dbReference type="ARBA" id="ARBA00000968"/>
    </source>
</evidence>
<dbReference type="InterPro" id="IPR026017">
    <property type="entry name" value="Lumazine-bd_dom"/>
</dbReference>